<dbReference type="EMBL" id="BTSX01000004">
    <property type="protein sequence ID" value="GMS93336.1"/>
    <property type="molecule type" value="Genomic_DNA"/>
</dbReference>
<organism evidence="2 3">
    <name type="scientific">Pristionchus entomophagus</name>
    <dbReference type="NCBI Taxonomy" id="358040"/>
    <lineage>
        <taxon>Eukaryota</taxon>
        <taxon>Metazoa</taxon>
        <taxon>Ecdysozoa</taxon>
        <taxon>Nematoda</taxon>
        <taxon>Chromadorea</taxon>
        <taxon>Rhabditida</taxon>
        <taxon>Rhabditina</taxon>
        <taxon>Diplogasteromorpha</taxon>
        <taxon>Diplogasteroidea</taxon>
        <taxon>Neodiplogasteridae</taxon>
        <taxon>Pristionchus</taxon>
    </lineage>
</organism>
<proteinExistence type="predicted"/>
<evidence type="ECO:0000256" key="1">
    <source>
        <dbReference type="SAM" id="MobiDB-lite"/>
    </source>
</evidence>
<feature type="region of interest" description="Disordered" evidence="1">
    <location>
        <begin position="67"/>
        <end position="95"/>
    </location>
</feature>
<gene>
    <name evidence="2" type="ORF">PENTCL1PPCAC_15511</name>
</gene>
<feature type="non-terminal residue" evidence="2">
    <location>
        <position position="1"/>
    </location>
</feature>
<sequence length="95" mass="10652">SKLRDLRYERSGTGSLHSLPQFGIVESPNCGPHTGCIVDSRNSKKWSQKLPESTRWAMRSRSLTSVFRPSSTMPDAGKQTSPRSQLCSKSRSIWL</sequence>
<keyword evidence="3" id="KW-1185">Reference proteome</keyword>
<protein>
    <recommendedName>
        <fullName evidence="4">Ribosomal protein</fullName>
    </recommendedName>
</protein>
<accession>A0AAV5TGZ4</accession>
<comment type="caution">
    <text evidence="2">The sequence shown here is derived from an EMBL/GenBank/DDBJ whole genome shotgun (WGS) entry which is preliminary data.</text>
</comment>
<dbReference type="Proteomes" id="UP001432027">
    <property type="component" value="Unassembled WGS sequence"/>
</dbReference>
<evidence type="ECO:0000313" key="2">
    <source>
        <dbReference type="EMBL" id="GMS93336.1"/>
    </source>
</evidence>
<evidence type="ECO:0008006" key="4">
    <source>
        <dbReference type="Google" id="ProtNLM"/>
    </source>
</evidence>
<evidence type="ECO:0000313" key="3">
    <source>
        <dbReference type="Proteomes" id="UP001432027"/>
    </source>
</evidence>
<dbReference type="AlphaFoldDB" id="A0AAV5TGZ4"/>
<name>A0AAV5TGZ4_9BILA</name>
<reference evidence="2" key="1">
    <citation type="submission" date="2023-10" db="EMBL/GenBank/DDBJ databases">
        <title>Genome assembly of Pristionchus species.</title>
        <authorList>
            <person name="Yoshida K."/>
            <person name="Sommer R.J."/>
        </authorList>
    </citation>
    <scope>NUCLEOTIDE SEQUENCE</scope>
    <source>
        <strain evidence="2">RS0144</strain>
    </source>
</reference>